<dbReference type="Proteomes" id="UP000032180">
    <property type="component" value="Chromosome 11"/>
</dbReference>
<proteinExistence type="predicted"/>
<evidence type="ECO:0000313" key="1">
    <source>
        <dbReference type="EnsemblPlants" id="LPERR11G17960.1"/>
    </source>
</evidence>
<organism evidence="1 2">
    <name type="scientific">Leersia perrieri</name>
    <dbReference type="NCBI Taxonomy" id="77586"/>
    <lineage>
        <taxon>Eukaryota</taxon>
        <taxon>Viridiplantae</taxon>
        <taxon>Streptophyta</taxon>
        <taxon>Embryophyta</taxon>
        <taxon>Tracheophyta</taxon>
        <taxon>Spermatophyta</taxon>
        <taxon>Magnoliopsida</taxon>
        <taxon>Liliopsida</taxon>
        <taxon>Poales</taxon>
        <taxon>Poaceae</taxon>
        <taxon>BOP clade</taxon>
        <taxon>Oryzoideae</taxon>
        <taxon>Oryzeae</taxon>
        <taxon>Oryzinae</taxon>
        <taxon>Leersia</taxon>
    </lineage>
</organism>
<dbReference type="EnsemblPlants" id="LPERR11G17960.1">
    <property type="protein sequence ID" value="LPERR11G17960.1"/>
    <property type="gene ID" value="LPERR11G17960"/>
</dbReference>
<reference evidence="1" key="3">
    <citation type="submission" date="2015-04" db="UniProtKB">
        <authorList>
            <consortium name="EnsemblPlants"/>
        </authorList>
    </citation>
    <scope>IDENTIFICATION</scope>
</reference>
<name>A0A0D9XUU3_9ORYZ</name>
<protein>
    <submittedName>
        <fullName evidence="1">Uncharacterized protein</fullName>
    </submittedName>
</protein>
<reference evidence="2" key="2">
    <citation type="submission" date="2013-12" db="EMBL/GenBank/DDBJ databases">
        <authorList>
            <person name="Yu Y."/>
            <person name="Lee S."/>
            <person name="de Baynast K."/>
            <person name="Wissotski M."/>
            <person name="Liu L."/>
            <person name="Talag J."/>
            <person name="Goicoechea J."/>
            <person name="Angelova A."/>
            <person name="Jetty R."/>
            <person name="Kudrna D."/>
            <person name="Golser W."/>
            <person name="Rivera L."/>
            <person name="Zhang J."/>
            <person name="Wing R."/>
        </authorList>
    </citation>
    <scope>NUCLEOTIDE SEQUENCE</scope>
</reference>
<dbReference type="HOGENOM" id="CLU_2577303_0_0_1"/>
<reference evidence="1 2" key="1">
    <citation type="submission" date="2012-08" db="EMBL/GenBank/DDBJ databases">
        <title>Oryza genome evolution.</title>
        <authorList>
            <person name="Wing R.A."/>
        </authorList>
    </citation>
    <scope>NUCLEOTIDE SEQUENCE</scope>
</reference>
<evidence type="ECO:0000313" key="2">
    <source>
        <dbReference type="Proteomes" id="UP000032180"/>
    </source>
</evidence>
<keyword evidence="2" id="KW-1185">Reference proteome</keyword>
<dbReference type="Gramene" id="LPERR11G17960.1">
    <property type="protein sequence ID" value="LPERR11G17960.1"/>
    <property type="gene ID" value="LPERR11G17960"/>
</dbReference>
<accession>A0A0D9XUU3</accession>
<sequence>MSEAEIDEVLRKETERRRMAVVEPLALLYLISKASSGHRCHKQPFSTVLCGYYVWHFLKCQGRYYTNPENDHDQNIDDREI</sequence>
<dbReference type="AlphaFoldDB" id="A0A0D9XUU3"/>